<feature type="transmembrane region" description="Helical" evidence="22">
    <location>
        <begin position="240"/>
        <end position="261"/>
    </location>
</feature>
<evidence type="ECO:0000256" key="11">
    <source>
        <dbReference type="ARBA" id="ARBA00022723"/>
    </source>
</evidence>
<comment type="pathway">
    <text evidence="3">Protein modification; protein glycosylation.</text>
</comment>
<dbReference type="GO" id="GO:0006488">
    <property type="term" value="P:dolichol-linked oligosaccharide biosynthetic process"/>
    <property type="evidence" value="ECO:0007669"/>
    <property type="project" value="Ensembl"/>
</dbReference>
<dbReference type="GO" id="GO:0003975">
    <property type="term" value="F:UDP-N-acetylglucosamine-dolichyl-phosphate N-acetylglucosaminephosphotransferase activity"/>
    <property type="evidence" value="ECO:0007669"/>
    <property type="project" value="UniProtKB-EC"/>
</dbReference>
<dbReference type="Ensembl" id="ENSTGUT00000023315.1">
    <property type="protein sequence ID" value="ENSTGUP00000033119.1"/>
    <property type="gene ID" value="ENSTGUG00000000002.2"/>
</dbReference>
<dbReference type="InterPro" id="IPR000715">
    <property type="entry name" value="Glycosyl_transferase_4"/>
</dbReference>
<dbReference type="PANTHER" id="PTHR10571:SF0">
    <property type="entry name" value="UDP-N-ACETYLGLUCOSAMINE--DOLICHYL-PHOSPHATE N-ACETYLGLUCOSAMINEPHOSPHOTRANSFERASE"/>
    <property type="match status" value="1"/>
</dbReference>
<evidence type="ECO:0000256" key="14">
    <source>
        <dbReference type="ARBA" id="ARBA00022989"/>
    </source>
</evidence>
<evidence type="ECO:0000256" key="5">
    <source>
        <dbReference type="ARBA" id="ARBA00011738"/>
    </source>
</evidence>
<keyword evidence="16" id="KW-0325">Glycoprotein</keyword>
<reference evidence="24" key="3">
    <citation type="submission" date="2025-09" db="UniProtKB">
        <authorList>
            <consortium name="Ensembl"/>
        </authorList>
    </citation>
    <scope>IDENTIFICATION</scope>
</reference>
<keyword evidence="14 22" id="KW-1133">Transmembrane helix</keyword>
<feature type="region of interest" description="Disordered" evidence="21">
    <location>
        <begin position="1"/>
        <end position="123"/>
    </location>
</feature>
<keyword evidence="15 22" id="KW-0472">Membrane</keyword>
<evidence type="ECO:0000256" key="7">
    <source>
        <dbReference type="ARBA" id="ARBA00017659"/>
    </source>
</evidence>
<comment type="subcellular location">
    <subcellularLocation>
        <location evidence="2">Endoplasmic reticulum membrane</location>
        <topology evidence="2">Multi-pass membrane protein</topology>
    </subcellularLocation>
</comment>
<evidence type="ECO:0000256" key="17">
    <source>
        <dbReference type="ARBA" id="ARBA00029567"/>
    </source>
</evidence>
<dbReference type="CDD" id="cd06855">
    <property type="entry name" value="GT_GPT_euk"/>
    <property type="match status" value="1"/>
</dbReference>
<dbReference type="GO" id="GO:0003976">
    <property type="term" value="F:UDP-N-acetylglucosamine-lysosomal-enzyme N-acetylglucosaminephosphotransferase activity"/>
    <property type="evidence" value="ECO:0007669"/>
    <property type="project" value="Ensembl"/>
</dbReference>
<keyword evidence="12" id="KW-0256">Endoplasmic reticulum</keyword>
<feature type="transmembrane region" description="Helical" evidence="22">
    <location>
        <begin position="199"/>
        <end position="220"/>
    </location>
</feature>
<feature type="transmembrane region" description="Helical" evidence="22">
    <location>
        <begin position="268"/>
        <end position="284"/>
    </location>
</feature>
<feature type="transmembrane region" description="Helical" evidence="22">
    <location>
        <begin position="171"/>
        <end position="187"/>
    </location>
</feature>
<evidence type="ECO:0000256" key="9">
    <source>
        <dbReference type="ARBA" id="ARBA00022679"/>
    </source>
</evidence>
<comment type="cofactor">
    <cofactor evidence="1">
        <name>Mg(2+)</name>
        <dbReference type="ChEBI" id="CHEBI:18420"/>
    </cofactor>
</comment>
<dbReference type="Pfam" id="PF21383">
    <property type="entry name" value="DPAGT1_ins"/>
    <property type="match status" value="1"/>
</dbReference>
<keyword evidence="11" id="KW-0479">Metal-binding</keyword>
<feature type="transmembrane region" description="Helical" evidence="22">
    <location>
        <begin position="326"/>
        <end position="344"/>
    </location>
</feature>
<evidence type="ECO:0000256" key="4">
    <source>
        <dbReference type="ARBA" id="ARBA00009317"/>
    </source>
</evidence>
<comment type="similarity">
    <text evidence="4">Belongs to the glycosyltransferase 4 family.</text>
</comment>
<dbReference type="GeneTree" id="ENSGT00390000011424"/>
<dbReference type="GO" id="GO:0005789">
    <property type="term" value="C:endoplasmic reticulum membrane"/>
    <property type="evidence" value="ECO:0007669"/>
    <property type="project" value="UniProtKB-SubCell"/>
</dbReference>
<evidence type="ECO:0000259" key="23">
    <source>
        <dbReference type="Pfam" id="PF21383"/>
    </source>
</evidence>
<dbReference type="InParanoid" id="A0A674HFZ3"/>
<accession>A0A674HFZ3</accession>
<evidence type="ECO:0000256" key="18">
    <source>
        <dbReference type="ARBA" id="ARBA00033238"/>
    </source>
</evidence>
<dbReference type="FunCoup" id="A0A674HFZ3">
    <property type="interactions" value="251"/>
</dbReference>
<dbReference type="GO" id="GO:0016757">
    <property type="term" value="F:glycosyltransferase activity"/>
    <property type="evidence" value="ECO:0007669"/>
    <property type="project" value="UniProtKB-KW"/>
</dbReference>
<gene>
    <name evidence="24" type="primary">DPAGT1</name>
</gene>
<dbReference type="OMA" id="HHSFATY"/>
<keyword evidence="10 22" id="KW-0812">Transmembrane</keyword>
<name>A0A674HFZ3_TAEGU</name>
<feature type="compositionally biased region" description="Pro residues" evidence="21">
    <location>
        <begin position="1"/>
        <end position="14"/>
    </location>
</feature>
<dbReference type="AlphaFoldDB" id="A0A674HFZ3"/>
<evidence type="ECO:0000256" key="3">
    <source>
        <dbReference type="ARBA" id="ARBA00004922"/>
    </source>
</evidence>
<dbReference type="InterPro" id="IPR048439">
    <property type="entry name" value="DPAGT1_ins"/>
</dbReference>
<evidence type="ECO:0000256" key="6">
    <source>
        <dbReference type="ARBA" id="ARBA00013225"/>
    </source>
</evidence>
<dbReference type="InterPro" id="IPR033895">
    <property type="entry name" value="GPT"/>
</dbReference>
<evidence type="ECO:0000256" key="10">
    <source>
        <dbReference type="ARBA" id="ARBA00022692"/>
    </source>
</evidence>
<evidence type="ECO:0000256" key="8">
    <source>
        <dbReference type="ARBA" id="ARBA00022676"/>
    </source>
</evidence>
<evidence type="ECO:0000256" key="1">
    <source>
        <dbReference type="ARBA" id="ARBA00001946"/>
    </source>
</evidence>
<evidence type="ECO:0000256" key="15">
    <source>
        <dbReference type="ARBA" id="ARBA00023136"/>
    </source>
</evidence>
<dbReference type="GO" id="GO:0046872">
    <property type="term" value="F:metal ion binding"/>
    <property type="evidence" value="ECO:0007669"/>
    <property type="project" value="UniProtKB-KW"/>
</dbReference>
<organism evidence="24 25">
    <name type="scientific">Taeniopygia guttata</name>
    <name type="common">Zebra finch</name>
    <name type="synonym">Poephila guttata</name>
    <dbReference type="NCBI Taxonomy" id="59729"/>
    <lineage>
        <taxon>Eukaryota</taxon>
        <taxon>Metazoa</taxon>
        <taxon>Chordata</taxon>
        <taxon>Craniata</taxon>
        <taxon>Vertebrata</taxon>
        <taxon>Euteleostomi</taxon>
        <taxon>Archelosauria</taxon>
        <taxon>Archosauria</taxon>
        <taxon>Dinosauria</taxon>
        <taxon>Saurischia</taxon>
        <taxon>Theropoda</taxon>
        <taxon>Coelurosauria</taxon>
        <taxon>Aves</taxon>
        <taxon>Neognathae</taxon>
        <taxon>Neoaves</taxon>
        <taxon>Telluraves</taxon>
        <taxon>Australaves</taxon>
        <taxon>Passeriformes</taxon>
        <taxon>Passeroidea</taxon>
        <taxon>Estrildidae</taxon>
        <taxon>Estrildinae</taxon>
        <taxon>Taeniopygia</taxon>
    </lineage>
</organism>
<feature type="compositionally biased region" description="Low complexity" evidence="21">
    <location>
        <begin position="79"/>
        <end position="95"/>
    </location>
</feature>
<feature type="transmembrane region" description="Helical" evidence="22">
    <location>
        <begin position="296"/>
        <end position="314"/>
    </location>
</feature>
<dbReference type="GO" id="GO:0005794">
    <property type="term" value="C:Golgi apparatus"/>
    <property type="evidence" value="ECO:0007669"/>
    <property type="project" value="Ensembl"/>
</dbReference>
<evidence type="ECO:0000256" key="16">
    <source>
        <dbReference type="ARBA" id="ARBA00023180"/>
    </source>
</evidence>
<dbReference type="EC" id="2.7.8.15" evidence="6"/>
<evidence type="ECO:0000256" key="12">
    <source>
        <dbReference type="ARBA" id="ARBA00022824"/>
    </source>
</evidence>
<evidence type="ECO:0000256" key="21">
    <source>
        <dbReference type="SAM" id="MobiDB-lite"/>
    </source>
</evidence>
<dbReference type="UniPathway" id="UPA00378"/>
<evidence type="ECO:0000313" key="25">
    <source>
        <dbReference type="Proteomes" id="UP000007754"/>
    </source>
</evidence>
<feature type="compositionally biased region" description="Low complexity" evidence="21">
    <location>
        <begin position="15"/>
        <end position="25"/>
    </location>
</feature>
<evidence type="ECO:0000256" key="13">
    <source>
        <dbReference type="ARBA" id="ARBA00022842"/>
    </source>
</evidence>
<feature type="domain" description="DPAGT1 insertion" evidence="23">
    <location>
        <begin position="391"/>
        <end position="433"/>
    </location>
</feature>
<keyword evidence="25" id="KW-1185">Reference proteome</keyword>
<comment type="subunit">
    <text evidence="5">Homodimer.</text>
</comment>
<keyword evidence="13" id="KW-0460">Magnesium</keyword>
<evidence type="ECO:0000256" key="22">
    <source>
        <dbReference type="SAM" id="Phobius"/>
    </source>
</evidence>
<proteinExistence type="inferred from homology"/>
<dbReference type="Pfam" id="PF00953">
    <property type="entry name" value="Glycos_transf_4"/>
    <property type="match status" value="1"/>
</dbReference>
<reference evidence="24" key="2">
    <citation type="submission" date="2025-08" db="UniProtKB">
        <authorList>
            <consortium name="Ensembl"/>
        </authorList>
    </citation>
    <scope>IDENTIFICATION</scope>
</reference>
<reference evidence="24 25" key="1">
    <citation type="journal article" date="2010" name="Nature">
        <title>The genome of a songbird.</title>
        <authorList>
            <person name="Warren W.C."/>
            <person name="Clayton D.F."/>
            <person name="Ellegren H."/>
            <person name="Arnold A.P."/>
            <person name="Hillier L.W."/>
            <person name="Kunstner A."/>
            <person name="Searle S."/>
            <person name="White S."/>
            <person name="Vilella A.J."/>
            <person name="Fairley S."/>
            <person name="Heger A."/>
            <person name="Kong L."/>
            <person name="Ponting C.P."/>
            <person name="Jarvis E.D."/>
            <person name="Mello C.V."/>
            <person name="Minx P."/>
            <person name="Lovell P."/>
            <person name="Velho T.A."/>
            <person name="Ferris M."/>
            <person name="Balakrishnan C.N."/>
            <person name="Sinha S."/>
            <person name="Blatti C."/>
            <person name="London S.E."/>
            <person name="Li Y."/>
            <person name="Lin Y.C."/>
            <person name="George J."/>
            <person name="Sweedler J."/>
            <person name="Southey B."/>
            <person name="Gunaratne P."/>
            <person name="Watson M."/>
            <person name="Nam K."/>
            <person name="Backstrom N."/>
            <person name="Smeds L."/>
            <person name="Nabholz B."/>
            <person name="Itoh Y."/>
            <person name="Whitney O."/>
            <person name="Pfenning A.R."/>
            <person name="Howard J."/>
            <person name="Volker M."/>
            <person name="Skinner B.M."/>
            <person name="Griffin D.K."/>
            <person name="Ye L."/>
            <person name="McLaren W.M."/>
            <person name="Flicek P."/>
            <person name="Quesada V."/>
            <person name="Velasco G."/>
            <person name="Lopez-Otin C."/>
            <person name="Puente X.S."/>
            <person name="Olender T."/>
            <person name="Lancet D."/>
            <person name="Smit A.F."/>
            <person name="Hubley R."/>
            <person name="Konkel M.K."/>
            <person name="Walker J.A."/>
            <person name="Batzer M.A."/>
            <person name="Gu W."/>
            <person name="Pollock D.D."/>
            <person name="Chen L."/>
            <person name="Cheng Z."/>
            <person name="Eichler E.E."/>
            <person name="Stapley J."/>
            <person name="Slate J."/>
            <person name="Ekblom R."/>
            <person name="Birkhead T."/>
            <person name="Burke T."/>
            <person name="Burt D."/>
            <person name="Scharff C."/>
            <person name="Adam I."/>
            <person name="Richard H."/>
            <person name="Sultan M."/>
            <person name="Soldatov A."/>
            <person name="Lehrach H."/>
            <person name="Edwards S.V."/>
            <person name="Yang S.P."/>
            <person name="Li X."/>
            <person name="Graves T."/>
            <person name="Fulton L."/>
            <person name="Nelson J."/>
            <person name="Chinwalla A."/>
            <person name="Hou S."/>
            <person name="Mardis E.R."/>
            <person name="Wilson R.K."/>
        </authorList>
    </citation>
    <scope>NUCLEOTIDE SEQUENCE [LARGE SCALE GENOMIC DNA]</scope>
</reference>
<evidence type="ECO:0000313" key="24">
    <source>
        <dbReference type="Ensembl" id="ENSTGUP00000033119.1"/>
    </source>
</evidence>
<feature type="transmembrane region" description="Helical" evidence="22">
    <location>
        <begin position="132"/>
        <end position="151"/>
    </location>
</feature>
<keyword evidence="9" id="KW-0808">Transferase</keyword>
<evidence type="ECO:0000256" key="2">
    <source>
        <dbReference type="ARBA" id="ARBA00004477"/>
    </source>
</evidence>
<protein>
    <recommendedName>
        <fullName evidence="7">UDP-N-acetylglucosamine--dolichyl-phosphate N-acetylglucosaminephosphotransferase</fullName>
        <ecNumber evidence="6">2.7.8.15</ecNumber>
    </recommendedName>
    <alternativeName>
        <fullName evidence="17">GlcNAc-1-P transferase</fullName>
    </alternativeName>
    <alternativeName>
        <fullName evidence="18">N-acetylglucosamine-1-phosphate transferase</fullName>
    </alternativeName>
</protein>
<comment type="catalytic activity">
    <reaction evidence="20">
        <text>a di-trans,poly-cis-dolichyl phosphate + UDP-N-acetyl-alpha-D-glucosamine = an N-acetyl-alpha-D-glucosaminyl-diphospho-di-trans,poly-cis-dolichol + UMP</text>
        <dbReference type="Rhea" id="RHEA:13289"/>
        <dbReference type="Rhea" id="RHEA-COMP:19498"/>
        <dbReference type="Rhea" id="RHEA-COMP:19507"/>
        <dbReference type="ChEBI" id="CHEBI:57683"/>
        <dbReference type="ChEBI" id="CHEBI:57705"/>
        <dbReference type="ChEBI" id="CHEBI:57865"/>
        <dbReference type="ChEBI" id="CHEBI:58427"/>
        <dbReference type="EC" id="2.7.8.15"/>
    </reaction>
    <physiologicalReaction direction="left-to-right" evidence="20">
        <dbReference type="Rhea" id="RHEA:13290"/>
    </physiologicalReaction>
</comment>
<keyword evidence="8" id="KW-0328">Glycosyltransferase</keyword>
<comment type="function">
    <text evidence="19">UDP-N-acetylglucosamine--dolichyl-phosphate N-acetylglucosaminephosphotransferase that operates in the biosynthetic pathway of dolichol-linked oligosaccharides, the glycan precursors employed in protein asparagine (N)-glycosylation. The assembly of dolichol-linked oligosaccharides begins on the cytosolic side of the endoplasmic reticulum membrane and finishes in its lumen. The sequential addition of sugars to dolichol pyrophosphate produces dolichol-linked oligosaccharides containing fourteen sugars, including two GlcNAcs, nine mannoses and three glucoses. Once assembled, the oligosaccharide is transferred from the lipid to nascent proteins by oligosaccharyltransferases. Catalyzes the initial step of dolichol-linked oligosaccharide biosynthesis, transfering GlcNAc-1-P from cytosolic UDP-GlcNAc onto the carrier lipid dolichyl phosphate (P-dolichol), yielding GlcNAc-P-P-dolichol embedded in the cytoplasmic leaflet of the endoplasmic reticulum membrane.</text>
</comment>
<evidence type="ECO:0000256" key="20">
    <source>
        <dbReference type="ARBA" id="ARBA00045078"/>
    </source>
</evidence>
<sequence length="481" mass="52873">MPGPKMAPSPPPGPRASGAARVAPGREGGGQRPRAASLRALGKGSSRRGHGGLARRAPPHQPRRVAAGLRGHAHADSGLQGPLPRRAALRPGPQQDLKAARVSSAAPRSCPAGPAQARLTPPALPSSPEAQGVISGAVFLIILFCFIPVPFLRCFVEEQCVAFPHDEFVELIGSLLAICCMVFLGFADDVLDLRWRHKLLLPTMASLPLLMVYFTNFGNTTIVVPKPFRVLLGMHLNLGILYYVYMGMLAVFCTNAINILAGINGIEAGQSLVIAASIIIFNIVELNGDYRDDHIFSLYFMIPFFFTTLGLFYHNWYPSRVFVGDTFCYFAGMTFAVVGILGHFSKTMLLFFIPQVLNFLYSLPQLFHIIPCPRHRLPRLNPSTGKLEMSYSKFKTKNLSVLGTSILKVVKILHIVDVRSGTDENGEYTECSNMTLINFVIKLIGPTHERNLTLLLLLIQVLGSTIAFSIRYQLVRLFYDV</sequence>
<dbReference type="Proteomes" id="UP000007754">
    <property type="component" value="Chromosome 24"/>
</dbReference>
<evidence type="ECO:0000256" key="19">
    <source>
        <dbReference type="ARBA" id="ARBA00044717"/>
    </source>
</evidence>
<feature type="transmembrane region" description="Helical" evidence="22">
    <location>
        <begin position="452"/>
        <end position="474"/>
    </location>
</feature>
<dbReference type="PANTHER" id="PTHR10571">
    <property type="entry name" value="UDP-N-ACETYLGLUCOSAMINE--DOLICHYL-PHOSPHATE N-ACETYLGLUCOSAMINEPHOSPHOTRANSFERASE"/>
    <property type="match status" value="1"/>
</dbReference>